<dbReference type="Gene3D" id="1.20.120.580">
    <property type="entry name" value="bsu32300-like"/>
    <property type="match status" value="1"/>
</dbReference>
<evidence type="ECO:0000313" key="5">
    <source>
        <dbReference type="EMBL" id="OAT79452.1"/>
    </source>
</evidence>
<dbReference type="STRING" id="1838280.A6M21_01200"/>
<gene>
    <name evidence="5" type="ORF">A6M21_01200</name>
</gene>
<dbReference type="GO" id="GO:0004540">
    <property type="term" value="F:RNA nuclease activity"/>
    <property type="evidence" value="ECO:0007669"/>
    <property type="project" value="InterPro"/>
</dbReference>
<keyword evidence="6" id="KW-1185">Reference proteome</keyword>
<dbReference type="Proteomes" id="UP000078532">
    <property type="component" value="Unassembled WGS sequence"/>
</dbReference>
<dbReference type="NCBIfam" id="NF047751">
    <property type="entry name" value="HepT_toxin"/>
    <property type="match status" value="1"/>
</dbReference>
<sequence length="116" mass="13258">MTLDEYLKDRDRVAASKYYLVVATEAAIDICNHLAARLAKEAPDSYAECFAILARENIISSTLADRLIRMAKFRNLLIHLYGNVDDRKVHEIICYNLDDLDLYLTELAVLLKIDLP</sequence>
<comment type="similarity">
    <text evidence="4">Belongs to the HepT RNase toxin family.</text>
</comment>
<proteinExistence type="inferred from homology"/>
<reference evidence="5 6" key="1">
    <citation type="submission" date="2016-04" db="EMBL/GenBank/DDBJ databases">
        <authorList>
            <person name="Evans L.H."/>
            <person name="Alamgir A."/>
            <person name="Owens N."/>
            <person name="Weber N.D."/>
            <person name="Virtaneva K."/>
            <person name="Barbian K."/>
            <person name="Babar A."/>
            <person name="Rosenke K."/>
        </authorList>
    </citation>
    <scope>NUCLEOTIDE SEQUENCE [LARGE SCALE GENOMIC DNA]</scope>
    <source>
        <strain evidence="5 6">LMa1</strain>
    </source>
</reference>
<dbReference type="InterPro" id="IPR052379">
    <property type="entry name" value="Type_VII_TA_RNase"/>
</dbReference>
<accession>A0A1B7LAT1</accession>
<dbReference type="EMBL" id="LYVF01000197">
    <property type="protein sequence ID" value="OAT79452.1"/>
    <property type="molecule type" value="Genomic_DNA"/>
</dbReference>
<evidence type="ECO:0000256" key="1">
    <source>
        <dbReference type="ARBA" id="ARBA00022649"/>
    </source>
</evidence>
<protein>
    <recommendedName>
        <fullName evidence="7">DUF86 domain-containing protein</fullName>
    </recommendedName>
</protein>
<evidence type="ECO:0000313" key="6">
    <source>
        <dbReference type="Proteomes" id="UP000078532"/>
    </source>
</evidence>
<dbReference type="InterPro" id="IPR008201">
    <property type="entry name" value="HepT-like"/>
</dbReference>
<evidence type="ECO:0008006" key="7">
    <source>
        <dbReference type="Google" id="ProtNLM"/>
    </source>
</evidence>
<dbReference type="PANTHER" id="PTHR33397">
    <property type="entry name" value="UPF0331 PROTEIN YUTE"/>
    <property type="match status" value="1"/>
</dbReference>
<keyword evidence="2" id="KW-0540">Nuclease</keyword>
<organism evidence="5 6">
    <name type="scientific">Desulfotomaculum copahuensis</name>
    <dbReference type="NCBI Taxonomy" id="1838280"/>
    <lineage>
        <taxon>Bacteria</taxon>
        <taxon>Bacillati</taxon>
        <taxon>Bacillota</taxon>
        <taxon>Clostridia</taxon>
        <taxon>Eubacteriales</taxon>
        <taxon>Desulfotomaculaceae</taxon>
        <taxon>Desulfotomaculum</taxon>
    </lineage>
</organism>
<dbReference type="GO" id="GO:0110001">
    <property type="term" value="C:toxin-antitoxin complex"/>
    <property type="evidence" value="ECO:0007669"/>
    <property type="project" value="InterPro"/>
</dbReference>
<dbReference type="Pfam" id="PF01934">
    <property type="entry name" value="HepT-like"/>
    <property type="match status" value="1"/>
</dbReference>
<evidence type="ECO:0000256" key="4">
    <source>
        <dbReference type="ARBA" id="ARBA00024207"/>
    </source>
</evidence>
<dbReference type="AlphaFoldDB" id="A0A1B7LAT1"/>
<evidence type="ECO:0000256" key="2">
    <source>
        <dbReference type="ARBA" id="ARBA00022722"/>
    </source>
</evidence>
<dbReference type="InterPro" id="IPR037038">
    <property type="entry name" value="HepT-like_sf"/>
</dbReference>
<dbReference type="GO" id="GO:0016787">
    <property type="term" value="F:hydrolase activity"/>
    <property type="evidence" value="ECO:0007669"/>
    <property type="project" value="UniProtKB-KW"/>
</dbReference>
<keyword evidence="3" id="KW-0378">Hydrolase</keyword>
<evidence type="ECO:0000256" key="3">
    <source>
        <dbReference type="ARBA" id="ARBA00022801"/>
    </source>
</evidence>
<comment type="caution">
    <text evidence="5">The sequence shown here is derived from an EMBL/GenBank/DDBJ whole genome shotgun (WGS) entry which is preliminary data.</text>
</comment>
<dbReference type="PANTHER" id="PTHR33397:SF5">
    <property type="entry name" value="RNASE YUTE-RELATED"/>
    <property type="match status" value="1"/>
</dbReference>
<keyword evidence="1" id="KW-1277">Toxin-antitoxin system</keyword>
<name>A0A1B7LAT1_9FIRM</name>